<reference evidence="2 3" key="1">
    <citation type="submission" date="2017-11" db="EMBL/GenBank/DDBJ databases">
        <title>De-novo sequencing of pomegranate (Punica granatum L.) genome.</title>
        <authorList>
            <person name="Akparov Z."/>
            <person name="Amiraslanov A."/>
            <person name="Hajiyeva S."/>
            <person name="Abbasov M."/>
            <person name="Kaur K."/>
            <person name="Hamwieh A."/>
            <person name="Solovyev V."/>
            <person name="Salamov A."/>
            <person name="Braich B."/>
            <person name="Kosarev P."/>
            <person name="Mahmoud A."/>
            <person name="Hajiyev E."/>
            <person name="Babayeva S."/>
            <person name="Izzatullayeva V."/>
            <person name="Mammadov A."/>
            <person name="Mammadov A."/>
            <person name="Sharifova S."/>
            <person name="Ojaghi J."/>
            <person name="Eynullazada K."/>
            <person name="Bayramov B."/>
            <person name="Abdulazimova A."/>
            <person name="Shahmuradov I."/>
        </authorList>
    </citation>
    <scope>NUCLEOTIDE SEQUENCE [LARGE SCALE GENOMIC DNA]</scope>
    <source>
        <strain evidence="3">cv. AG2017</strain>
        <tissue evidence="2">Leaf</tissue>
    </source>
</reference>
<gene>
    <name evidence="2" type="ORF">CRG98_040096</name>
</gene>
<dbReference type="EMBL" id="PGOL01003807">
    <property type="protein sequence ID" value="PKI39626.1"/>
    <property type="molecule type" value="Genomic_DNA"/>
</dbReference>
<organism evidence="2 3">
    <name type="scientific">Punica granatum</name>
    <name type="common">Pomegranate</name>
    <dbReference type="NCBI Taxonomy" id="22663"/>
    <lineage>
        <taxon>Eukaryota</taxon>
        <taxon>Viridiplantae</taxon>
        <taxon>Streptophyta</taxon>
        <taxon>Embryophyta</taxon>
        <taxon>Tracheophyta</taxon>
        <taxon>Spermatophyta</taxon>
        <taxon>Magnoliopsida</taxon>
        <taxon>eudicotyledons</taxon>
        <taxon>Gunneridae</taxon>
        <taxon>Pentapetalae</taxon>
        <taxon>rosids</taxon>
        <taxon>malvids</taxon>
        <taxon>Myrtales</taxon>
        <taxon>Lythraceae</taxon>
        <taxon>Punica</taxon>
    </lineage>
</organism>
<accession>A0A2I0I8A0</accession>
<feature type="region of interest" description="Disordered" evidence="1">
    <location>
        <begin position="96"/>
        <end position="119"/>
    </location>
</feature>
<dbReference type="AlphaFoldDB" id="A0A2I0I8A0"/>
<name>A0A2I0I8A0_PUNGR</name>
<keyword evidence="3" id="KW-1185">Reference proteome</keyword>
<evidence type="ECO:0000313" key="2">
    <source>
        <dbReference type="EMBL" id="PKI39626.1"/>
    </source>
</evidence>
<protein>
    <submittedName>
        <fullName evidence="2">Uncharacterized protein</fullName>
    </submittedName>
</protein>
<evidence type="ECO:0000256" key="1">
    <source>
        <dbReference type="SAM" id="MobiDB-lite"/>
    </source>
</evidence>
<comment type="caution">
    <text evidence="2">The sequence shown here is derived from an EMBL/GenBank/DDBJ whole genome shotgun (WGS) entry which is preliminary data.</text>
</comment>
<proteinExistence type="predicted"/>
<sequence length="181" mass="20863">MSDKRHERLGQSDNSRVRLLERKEKIHWQGLNCTKGPHCWHCFEERGDSWRTLYQDVEITKPTSFDARRPSVRWSYYENFVKQLLPTFGGARVGIKMQKKKKTKGNTKSMRGARRSGMKWERVKSHKAVVVYVKAPGNGYQQQCPHPEWPDRKVGSCRRASSLGRGAGVGMKRGQMEATKG</sequence>
<feature type="compositionally biased region" description="Basic residues" evidence="1">
    <location>
        <begin position="97"/>
        <end position="117"/>
    </location>
</feature>
<evidence type="ECO:0000313" key="3">
    <source>
        <dbReference type="Proteomes" id="UP000233551"/>
    </source>
</evidence>
<feature type="region of interest" description="Disordered" evidence="1">
    <location>
        <begin position="143"/>
        <end position="181"/>
    </location>
</feature>
<dbReference type="Proteomes" id="UP000233551">
    <property type="component" value="Unassembled WGS sequence"/>
</dbReference>